<proteinExistence type="predicted"/>
<organism evidence="1 2">
    <name type="scientific">Cricetulus griseus</name>
    <name type="common">Chinese hamster</name>
    <name type="synonym">Cricetulus barabensis griseus</name>
    <dbReference type="NCBI Taxonomy" id="10029"/>
    <lineage>
        <taxon>Eukaryota</taxon>
        <taxon>Metazoa</taxon>
        <taxon>Chordata</taxon>
        <taxon>Craniata</taxon>
        <taxon>Vertebrata</taxon>
        <taxon>Euteleostomi</taxon>
        <taxon>Mammalia</taxon>
        <taxon>Eutheria</taxon>
        <taxon>Euarchontoglires</taxon>
        <taxon>Glires</taxon>
        <taxon>Rodentia</taxon>
        <taxon>Myomorpha</taxon>
        <taxon>Muroidea</taxon>
        <taxon>Cricetidae</taxon>
        <taxon>Cricetinae</taxon>
        <taxon>Cricetulus</taxon>
    </lineage>
</organism>
<dbReference type="AlphaFoldDB" id="G3HQL9"/>
<reference evidence="2" key="1">
    <citation type="journal article" date="2011" name="Nat. Biotechnol.">
        <title>The genomic sequence of the Chinese hamster ovary (CHO)-K1 cell line.</title>
        <authorList>
            <person name="Xu X."/>
            <person name="Nagarajan H."/>
            <person name="Lewis N.E."/>
            <person name="Pan S."/>
            <person name="Cai Z."/>
            <person name="Liu X."/>
            <person name="Chen W."/>
            <person name="Xie M."/>
            <person name="Wang W."/>
            <person name="Hammond S."/>
            <person name="Andersen M.R."/>
            <person name="Neff N."/>
            <person name="Passarelli B."/>
            <person name="Koh W."/>
            <person name="Fan H.C."/>
            <person name="Wang J."/>
            <person name="Gui Y."/>
            <person name="Lee K.H."/>
            <person name="Betenbaugh M.J."/>
            <person name="Quake S.R."/>
            <person name="Famili I."/>
            <person name="Palsson B.O."/>
            <person name="Wang J."/>
        </authorList>
    </citation>
    <scope>NUCLEOTIDE SEQUENCE [LARGE SCALE GENOMIC DNA]</scope>
    <source>
        <strain evidence="2">CHO K1 cell line</strain>
    </source>
</reference>
<sequence>MDQSFTMFESSEATGAHISMASCYTNALAVLTLHELITPKPHKSAKGIFQSLVP</sequence>
<dbReference type="EMBL" id="JH000616">
    <property type="protein sequence ID" value="EGW09694.1"/>
    <property type="molecule type" value="Genomic_DNA"/>
</dbReference>
<accession>G3HQL9</accession>
<protein>
    <submittedName>
        <fullName evidence="1">Uncharacterized protein</fullName>
    </submittedName>
</protein>
<gene>
    <name evidence="1" type="ORF">I79_013124</name>
</gene>
<evidence type="ECO:0000313" key="2">
    <source>
        <dbReference type="Proteomes" id="UP000001075"/>
    </source>
</evidence>
<dbReference type="InParanoid" id="G3HQL9"/>
<evidence type="ECO:0000313" key="1">
    <source>
        <dbReference type="EMBL" id="EGW09694.1"/>
    </source>
</evidence>
<dbReference type="Proteomes" id="UP000001075">
    <property type="component" value="Unassembled WGS sequence"/>
</dbReference>
<name>G3HQL9_CRIGR</name>